<protein>
    <submittedName>
        <fullName evidence="2">Uncharacterized protein</fullName>
    </submittedName>
</protein>
<comment type="caution">
    <text evidence="2">The sequence shown here is derived from an EMBL/GenBank/DDBJ whole genome shotgun (WGS) entry which is preliminary data.</text>
</comment>
<organism evidence="2 3">
    <name type="scientific">Lactarius akahatsu</name>
    <dbReference type="NCBI Taxonomy" id="416441"/>
    <lineage>
        <taxon>Eukaryota</taxon>
        <taxon>Fungi</taxon>
        <taxon>Dikarya</taxon>
        <taxon>Basidiomycota</taxon>
        <taxon>Agaricomycotina</taxon>
        <taxon>Agaricomycetes</taxon>
        <taxon>Russulales</taxon>
        <taxon>Russulaceae</taxon>
        <taxon>Lactarius</taxon>
    </lineage>
</organism>
<dbReference type="EMBL" id="JAKELL010000041">
    <property type="protein sequence ID" value="KAH8988615.1"/>
    <property type="molecule type" value="Genomic_DNA"/>
</dbReference>
<evidence type="ECO:0000313" key="2">
    <source>
        <dbReference type="EMBL" id="KAH8988615.1"/>
    </source>
</evidence>
<feature type="compositionally biased region" description="Basic residues" evidence="1">
    <location>
        <begin position="273"/>
        <end position="284"/>
    </location>
</feature>
<feature type="region of interest" description="Disordered" evidence="1">
    <location>
        <begin position="1"/>
        <end position="32"/>
    </location>
</feature>
<feature type="region of interest" description="Disordered" evidence="1">
    <location>
        <begin position="506"/>
        <end position="527"/>
    </location>
</feature>
<dbReference type="AlphaFoldDB" id="A0AAD4LF36"/>
<dbReference type="Proteomes" id="UP001201163">
    <property type="component" value="Unassembled WGS sequence"/>
</dbReference>
<evidence type="ECO:0000313" key="3">
    <source>
        <dbReference type="Proteomes" id="UP001201163"/>
    </source>
</evidence>
<accession>A0AAD4LF36</accession>
<gene>
    <name evidence="2" type="ORF">EDB92DRAFT_1800389</name>
</gene>
<feature type="compositionally biased region" description="Polar residues" evidence="1">
    <location>
        <begin position="294"/>
        <end position="310"/>
    </location>
</feature>
<feature type="region of interest" description="Disordered" evidence="1">
    <location>
        <begin position="263"/>
        <end position="333"/>
    </location>
</feature>
<feature type="compositionally biased region" description="Low complexity" evidence="1">
    <location>
        <begin position="511"/>
        <end position="525"/>
    </location>
</feature>
<reference evidence="2" key="1">
    <citation type="submission" date="2022-01" db="EMBL/GenBank/DDBJ databases">
        <title>Comparative genomics reveals a dynamic genome evolution in the ectomycorrhizal milk-cap (Lactarius) mushrooms.</title>
        <authorList>
            <consortium name="DOE Joint Genome Institute"/>
            <person name="Lebreton A."/>
            <person name="Tang N."/>
            <person name="Kuo A."/>
            <person name="LaButti K."/>
            <person name="Drula E."/>
            <person name="Barry K."/>
            <person name="Clum A."/>
            <person name="Lipzen A."/>
            <person name="Mousain D."/>
            <person name="Ng V."/>
            <person name="Wang R."/>
            <person name="Wang X."/>
            <person name="Dai Y."/>
            <person name="Henrissat B."/>
            <person name="Grigoriev I.V."/>
            <person name="Guerin-Laguette A."/>
            <person name="Yu F."/>
            <person name="Martin F.M."/>
        </authorList>
    </citation>
    <scope>NUCLEOTIDE SEQUENCE</scope>
    <source>
        <strain evidence="2">QP</strain>
    </source>
</reference>
<feature type="region of interest" description="Disordered" evidence="1">
    <location>
        <begin position="441"/>
        <end position="462"/>
    </location>
</feature>
<proteinExistence type="predicted"/>
<keyword evidence="3" id="KW-1185">Reference proteome</keyword>
<evidence type="ECO:0000256" key="1">
    <source>
        <dbReference type="SAM" id="MobiDB-lite"/>
    </source>
</evidence>
<sequence length="741" mass="81889">MSNVAHAPEQDVGGGDGLPTYENLAQAHGPNSRFGRWRSWVEKRAAERYADVTPEEWERRKQRGWGDGIAEDAVPGGGPSTPGHSTTIPTLRLNTDFDVLPSPPVQPDELLEYDPAQPILGESLRPAHLGLHCLGSRFLPHSTSQIRALLPLLGDRLLLIGHDNGLSVLNMFPQEWTDTGLQTRGPGEAHAHPIWTGEGVFQMSLLEMEEVGESTPQGVALLLVGSDPENGKEQESTRTLRMYNLASLISLAKWAISPKGVKPLDLHRPPNWHPHRSTTKKHKPSGSLAKSLRSLMTDSSQDLEPPSSYQAMLEGSPGSLSRTTELRPRLQERSSTLDSGWDVVDDLPLRWATDYVPLAAPGSRLMNSPVSTYALWRNDDQARGSALLAVAVKSAILLYESPKGERAFRFVKEFYTPLLPRSIAFVYQSLQDNLARSASEASGFARPTSQHLRASRGSMRERPTSLMSTVLNPQLSLFIVFEKKVGLIRIINSAVGEVTLFEEANAHSSRDSLSPSQSSSLGLSGRRSRTSLDGFGLAKDNRGSWTLPARLDLPSSSTSTTPDAADPVYLLTRGKQTFVLPCPLPANLQGTAPLMAFSWRSHPTFVAPRVIRGRERRRRRWQRVLQLTAFSEDGLEVQETPLSFSVKEKARLEEPIVSEVVIGETGFLCGGGHWHRPYDAPLSRSYSVRSGVSFDSIATEEVISRLESDKGIYGWQRRGLEDWRIFWIGGMGEEQRTNDDD</sequence>
<name>A0AAD4LF36_9AGAM</name>